<dbReference type="OMA" id="ECEDICA"/>
<proteinExistence type="predicted"/>
<evidence type="ECO:0000313" key="2">
    <source>
        <dbReference type="Proteomes" id="UP000035740"/>
    </source>
</evidence>
<accession>A0A0J8AZA9</accession>
<dbReference type="AlphaFoldDB" id="A0A0J8AZA9"/>
<dbReference type="Proteomes" id="UP000035740">
    <property type="component" value="Unassembled WGS sequence"/>
</dbReference>
<protein>
    <submittedName>
        <fullName evidence="1">Uncharacterized protein</fullName>
    </submittedName>
</protein>
<dbReference type="PANTHER" id="PTHR44177">
    <property type="entry name" value="TETRATRICOPEPTIDE REPEAT PROTEIN 8"/>
    <property type="match status" value="1"/>
</dbReference>
<keyword evidence="2" id="KW-1185">Reference proteome</keyword>
<feature type="non-terminal residue" evidence="1">
    <location>
        <position position="1"/>
    </location>
</feature>
<evidence type="ECO:0000313" key="1">
    <source>
        <dbReference type="EMBL" id="KMS94104.1"/>
    </source>
</evidence>
<dbReference type="CDD" id="cd21341">
    <property type="entry name" value="TTC8_N"/>
    <property type="match status" value="1"/>
</dbReference>
<dbReference type="Gramene" id="KMS94104">
    <property type="protein sequence ID" value="KMS94104"/>
    <property type="gene ID" value="BVRB_024760"/>
</dbReference>
<dbReference type="InterPro" id="IPR028796">
    <property type="entry name" value="BBS8"/>
</dbReference>
<dbReference type="EMBL" id="KQ096091">
    <property type="protein sequence ID" value="KMS94104.1"/>
    <property type="molecule type" value="Genomic_DNA"/>
</dbReference>
<reference evidence="1 2" key="1">
    <citation type="journal article" date="2014" name="Nature">
        <title>The genome of the recently domesticated crop plant sugar beet (Beta vulgaris).</title>
        <authorList>
            <person name="Dohm J.C."/>
            <person name="Minoche A.E."/>
            <person name="Holtgrawe D."/>
            <person name="Capella-Gutierrez S."/>
            <person name="Zakrzewski F."/>
            <person name="Tafer H."/>
            <person name="Rupp O."/>
            <person name="Sorensen T.R."/>
            <person name="Stracke R."/>
            <person name="Reinhardt R."/>
            <person name="Goesmann A."/>
            <person name="Kraft T."/>
            <person name="Schulz B."/>
            <person name="Stadler P.F."/>
            <person name="Schmidt T."/>
            <person name="Gabaldon T."/>
            <person name="Lehrach H."/>
            <person name="Weisshaar B."/>
            <person name="Himmelbauer H."/>
        </authorList>
    </citation>
    <scope>NUCLEOTIDE SEQUENCE [LARGE SCALE GENOMIC DNA]</scope>
    <source>
        <tissue evidence="1">Taproot</tissue>
    </source>
</reference>
<dbReference type="PANTHER" id="PTHR44177:SF1">
    <property type="entry name" value="TETRATRICOPEPTIDE REPEAT PROTEIN 8"/>
    <property type="match status" value="1"/>
</dbReference>
<name>A0A0J8AZA9_BETVV</name>
<dbReference type="OrthoDB" id="421121at2759"/>
<gene>
    <name evidence="1" type="ORF">BVRB_024760</name>
</gene>
<sequence length="226" mass="25482">SLLEQRPPPNLQWKASLSSIDVTCSFRTRLMSSIDEIYLAQHLFEQRRFQECMDRCGKLLQANSLDQAAWFLKLRAITERDLIDDSDLEPEGIAEMLLDENALAGDSARPGTSLQRPLTAAQGLRPMTGMQRLNTGFARPTTTYRYWLFPFCKSAKYFNRARLGTATDSVKQTLQSGRPGTSRPITVAGRQIRLGTQSMLLAADNDNFINSMQIDIEKFTKRPVSS</sequence>
<organism evidence="1 2">
    <name type="scientific">Beta vulgaris subsp. vulgaris</name>
    <name type="common">Beet</name>
    <dbReference type="NCBI Taxonomy" id="3555"/>
    <lineage>
        <taxon>Eukaryota</taxon>
        <taxon>Viridiplantae</taxon>
        <taxon>Streptophyta</taxon>
        <taxon>Embryophyta</taxon>
        <taxon>Tracheophyta</taxon>
        <taxon>Spermatophyta</taxon>
        <taxon>Magnoliopsida</taxon>
        <taxon>eudicotyledons</taxon>
        <taxon>Gunneridae</taxon>
        <taxon>Pentapetalae</taxon>
        <taxon>Caryophyllales</taxon>
        <taxon>Chenopodiaceae</taxon>
        <taxon>Betoideae</taxon>
        <taxon>Beta</taxon>
    </lineage>
</organism>